<reference evidence="2 3" key="1">
    <citation type="journal article" date="2021" name="BMC Genomics">
        <title>Datura genome reveals duplications of psychoactive alkaloid biosynthetic genes and high mutation rate following tissue culture.</title>
        <authorList>
            <person name="Rajewski A."/>
            <person name="Carter-House D."/>
            <person name="Stajich J."/>
            <person name="Litt A."/>
        </authorList>
    </citation>
    <scope>NUCLEOTIDE SEQUENCE [LARGE SCALE GENOMIC DNA]</scope>
    <source>
        <strain evidence="2">AR-01</strain>
    </source>
</reference>
<organism evidence="2 3">
    <name type="scientific">Datura stramonium</name>
    <name type="common">Jimsonweed</name>
    <name type="synonym">Common thornapple</name>
    <dbReference type="NCBI Taxonomy" id="4076"/>
    <lineage>
        <taxon>Eukaryota</taxon>
        <taxon>Viridiplantae</taxon>
        <taxon>Streptophyta</taxon>
        <taxon>Embryophyta</taxon>
        <taxon>Tracheophyta</taxon>
        <taxon>Spermatophyta</taxon>
        <taxon>Magnoliopsida</taxon>
        <taxon>eudicotyledons</taxon>
        <taxon>Gunneridae</taxon>
        <taxon>Pentapetalae</taxon>
        <taxon>asterids</taxon>
        <taxon>lamiids</taxon>
        <taxon>Solanales</taxon>
        <taxon>Solanaceae</taxon>
        <taxon>Solanoideae</taxon>
        <taxon>Datureae</taxon>
        <taxon>Datura</taxon>
    </lineage>
</organism>
<evidence type="ECO:0000256" key="1">
    <source>
        <dbReference type="SAM" id="MobiDB-lite"/>
    </source>
</evidence>
<dbReference type="EMBL" id="JACEIK010006598">
    <property type="protein sequence ID" value="MCE2055964.1"/>
    <property type="molecule type" value="Genomic_DNA"/>
</dbReference>
<gene>
    <name evidence="2" type="ORF">HAX54_043805</name>
</gene>
<comment type="caution">
    <text evidence="2">The sequence shown here is derived from an EMBL/GenBank/DDBJ whole genome shotgun (WGS) entry which is preliminary data.</text>
</comment>
<evidence type="ECO:0000313" key="2">
    <source>
        <dbReference type="EMBL" id="MCE2055964.1"/>
    </source>
</evidence>
<proteinExistence type="predicted"/>
<accession>A0ABS8W1N1</accession>
<feature type="region of interest" description="Disordered" evidence="1">
    <location>
        <begin position="26"/>
        <end position="49"/>
    </location>
</feature>
<sequence length="120" mass="12941">MLIVAKMRRGPWEILGCNSNASQSKITSSLAAQMPPKRGSQLTNRGTRMGSMENLDNVELTEAQLVAAASNAQQGVRNQPPVNRRAPLAEEINLEQMTYVGTIVLPELGREAPSSISPTP</sequence>
<protein>
    <submittedName>
        <fullName evidence="2">Uncharacterized protein</fullName>
    </submittedName>
</protein>
<evidence type="ECO:0000313" key="3">
    <source>
        <dbReference type="Proteomes" id="UP000823775"/>
    </source>
</evidence>
<name>A0ABS8W1N1_DATST</name>
<keyword evidence="3" id="KW-1185">Reference proteome</keyword>
<dbReference type="Proteomes" id="UP000823775">
    <property type="component" value="Unassembled WGS sequence"/>
</dbReference>